<keyword evidence="1" id="KW-1133">Transmembrane helix</keyword>
<evidence type="ECO:0000313" key="2">
    <source>
        <dbReference type="EMBL" id="OGK36674.1"/>
    </source>
</evidence>
<protein>
    <recommendedName>
        <fullName evidence="4">DUF1648 domain-containing protein</fullName>
    </recommendedName>
</protein>
<accession>A0A1F7HZX1</accession>
<feature type="transmembrane region" description="Helical" evidence="1">
    <location>
        <begin position="75"/>
        <end position="100"/>
    </location>
</feature>
<name>A0A1F7HZX1_9BACT</name>
<proteinExistence type="predicted"/>
<organism evidence="2 3">
    <name type="scientific">Candidatus Roizmanbacteria bacterium RIFCSPHIGHO2_12_FULL_41_11</name>
    <dbReference type="NCBI Taxonomy" id="1802052"/>
    <lineage>
        <taxon>Bacteria</taxon>
        <taxon>Candidatus Roizmaniibacteriota</taxon>
    </lineage>
</organism>
<keyword evidence="1" id="KW-0812">Transmembrane</keyword>
<gene>
    <name evidence="2" type="ORF">A3F03_02995</name>
</gene>
<comment type="caution">
    <text evidence="2">The sequence shown here is derived from an EMBL/GenBank/DDBJ whole genome shotgun (WGS) entry which is preliminary data.</text>
</comment>
<feature type="transmembrane region" description="Helical" evidence="1">
    <location>
        <begin position="43"/>
        <end position="63"/>
    </location>
</feature>
<keyword evidence="1" id="KW-0472">Membrane</keyword>
<dbReference type="AlphaFoldDB" id="A0A1F7HZX1"/>
<evidence type="ECO:0000256" key="1">
    <source>
        <dbReference type="SAM" id="Phobius"/>
    </source>
</evidence>
<reference evidence="2 3" key="1">
    <citation type="journal article" date="2016" name="Nat. Commun.">
        <title>Thousands of microbial genomes shed light on interconnected biogeochemical processes in an aquifer system.</title>
        <authorList>
            <person name="Anantharaman K."/>
            <person name="Brown C.T."/>
            <person name="Hug L.A."/>
            <person name="Sharon I."/>
            <person name="Castelle C.J."/>
            <person name="Probst A.J."/>
            <person name="Thomas B.C."/>
            <person name="Singh A."/>
            <person name="Wilkins M.J."/>
            <person name="Karaoz U."/>
            <person name="Brodie E.L."/>
            <person name="Williams K.H."/>
            <person name="Hubbard S.S."/>
            <person name="Banfield J.F."/>
        </authorList>
    </citation>
    <scope>NUCLEOTIDE SEQUENCE [LARGE SCALE GENOMIC DNA]</scope>
</reference>
<sequence length="102" mass="11792">MYIALGIANLLMVAVFAIRFTHLPPQIPLFYSRPWGESQLADLWYILLLPIFMNLFIVINIWIPKKIAYDKPIALDIFRALSWVVIISFTSVFLKIVLLVSL</sequence>
<evidence type="ECO:0000313" key="3">
    <source>
        <dbReference type="Proteomes" id="UP000176803"/>
    </source>
</evidence>
<dbReference type="EMBL" id="MGAC01000057">
    <property type="protein sequence ID" value="OGK36674.1"/>
    <property type="molecule type" value="Genomic_DNA"/>
</dbReference>
<evidence type="ECO:0008006" key="4">
    <source>
        <dbReference type="Google" id="ProtNLM"/>
    </source>
</evidence>
<dbReference type="Proteomes" id="UP000176803">
    <property type="component" value="Unassembled WGS sequence"/>
</dbReference>